<gene>
    <name evidence="3" type="ORF">BJY16_000462</name>
</gene>
<dbReference type="GO" id="GO:0016787">
    <property type="term" value="F:hydrolase activity"/>
    <property type="evidence" value="ECO:0007669"/>
    <property type="project" value="UniProtKB-KW"/>
</dbReference>
<evidence type="ECO:0000259" key="2">
    <source>
        <dbReference type="Pfam" id="PF04167"/>
    </source>
</evidence>
<comment type="caution">
    <text evidence="3">The sequence shown here is derived from an EMBL/GenBank/DDBJ whole genome shotgun (WGS) entry which is preliminary data.</text>
</comment>
<dbReference type="Pfam" id="PF04167">
    <property type="entry name" value="DUF402"/>
    <property type="match status" value="1"/>
</dbReference>
<sequence>MSVNFEPGRLILHRDTHRDRIAFVHPGRVVSDDERGLLIWVARGSTIAVETALDGRFSRDMPSFLDWATVEKAPRSATWRGPGVLRLFPPGANHSVWWFRDDRGDFTNWYVNLEESAVRWDDGDVAGIDVTDQDLDIVVAPDRSWRWKDEDEFAERLAAPEHYWVRDEAEVWAEGRRVIKKVEAGEFPFDGTWTDFRPDPAWTAPAELPAGWDRPVLART</sequence>
<keyword evidence="1" id="KW-0378">Hydrolase</keyword>
<feature type="domain" description="DUF402" evidence="2">
    <location>
        <begin position="66"/>
        <end position="187"/>
    </location>
</feature>
<dbReference type="AlphaFoldDB" id="A0A7W7GRM7"/>
<proteinExistence type="predicted"/>
<reference evidence="3 4" key="1">
    <citation type="submission" date="2020-08" db="EMBL/GenBank/DDBJ databases">
        <title>Sequencing the genomes of 1000 actinobacteria strains.</title>
        <authorList>
            <person name="Klenk H.-P."/>
        </authorList>
    </citation>
    <scope>NUCLEOTIDE SEQUENCE [LARGE SCALE GENOMIC DNA]</scope>
    <source>
        <strain evidence="3 4">DSM 45809</strain>
    </source>
</reference>
<dbReference type="InterPro" id="IPR007295">
    <property type="entry name" value="DUF402"/>
</dbReference>
<name>A0A7W7GRM7_9ACTN</name>
<evidence type="ECO:0000313" key="3">
    <source>
        <dbReference type="EMBL" id="MBB4737003.1"/>
    </source>
</evidence>
<evidence type="ECO:0000313" key="4">
    <source>
        <dbReference type="Proteomes" id="UP000546162"/>
    </source>
</evidence>
<dbReference type="Gene3D" id="2.40.380.10">
    <property type="entry name" value="FomD-like"/>
    <property type="match status" value="1"/>
</dbReference>
<protein>
    <recommendedName>
        <fullName evidence="2">DUF402 domain-containing protein</fullName>
    </recommendedName>
</protein>
<dbReference type="EMBL" id="JACHNB010000001">
    <property type="protein sequence ID" value="MBB4737003.1"/>
    <property type="molecule type" value="Genomic_DNA"/>
</dbReference>
<dbReference type="InterPro" id="IPR035930">
    <property type="entry name" value="FomD-like_sf"/>
</dbReference>
<dbReference type="PANTHER" id="PTHR39159:SF1">
    <property type="entry name" value="UPF0374 PROTEIN YGAC"/>
    <property type="match status" value="1"/>
</dbReference>
<organism evidence="3 4">
    <name type="scientific">Actinoplanes octamycinicus</name>
    <dbReference type="NCBI Taxonomy" id="135948"/>
    <lineage>
        <taxon>Bacteria</taxon>
        <taxon>Bacillati</taxon>
        <taxon>Actinomycetota</taxon>
        <taxon>Actinomycetes</taxon>
        <taxon>Micromonosporales</taxon>
        <taxon>Micromonosporaceae</taxon>
        <taxon>Actinoplanes</taxon>
    </lineage>
</organism>
<dbReference type="SUPFAM" id="SSF159234">
    <property type="entry name" value="FomD-like"/>
    <property type="match status" value="1"/>
</dbReference>
<keyword evidence="4" id="KW-1185">Reference proteome</keyword>
<dbReference type="Proteomes" id="UP000546162">
    <property type="component" value="Unassembled WGS sequence"/>
</dbReference>
<dbReference type="InterPro" id="IPR050212">
    <property type="entry name" value="Ntdp-like"/>
</dbReference>
<accession>A0A7W7GRM7</accession>
<dbReference type="PANTHER" id="PTHR39159">
    <property type="match status" value="1"/>
</dbReference>
<evidence type="ECO:0000256" key="1">
    <source>
        <dbReference type="ARBA" id="ARBA00022801"/>
    </source>
</evidence>